<dbReference type="EMBL" id="JACHHW010000006">
    <property type="protein sequence ID" value="MBB5188255.1"/>
    <property type="molecule type" value="Genomic_DNA"/>
</dbReference>
<evidence type="ECO:0000313" key="2">
    <source>
        <dbReference type="EMBL" id="MBB5188255.1"/>
    </source>
</evidence>
<proteinExistence type="predicted"/>
<dbReference type="InterPro" id="IPR013785">
    <property type="entry name" value="Aldolase_TIM"/>
</dbReference>
<sequence>MNTSALFTPFELGQLKLANRTVMAPMTRGFSPNGVPTEAVAEYYRKRAEGGVGLIITEGTLINHPAATDNTSYPSFFGEEALAGWKKVVEAVHSVGGKIMPQIWHIGATRRAGSGPVPDAPTASPSGLVSKDKKVFEALSTEEVEGLVADYAQAAFEAKQIGFDGVEIHGAHGYLIDQFFWADTNVRTDRYGGSLAARSQFAIEIVKAVRERVGEDFPIVFRWSQWKQQDYTARLCNTSEELTAFLKPLSDAGVDIFHCSQRRFWEPEFEGSDLNLAGWAKKITGKPTISVGSVGLNQEFISSMRGEGAEVANIDNLLEKMDSNEFDLIAIGRALLANADWVNKVKNGQLDQLKPFTQEHIGQLL</sequence>
<keyword evidence="3" id="KW-1185">Reference proteome</keyword>
<dbReference type="SUPFAM" id="SSF51395">
    <property type="entry name" value="FMN-linked oxidoreductases"/>
    <property type="match status" value="1"/>
</dbReference>
<evidence type="ECO:0000313" key="3">
    <source>
        <dbReference type="Proteomes" id="UP000536640"/>
    </source>
</evidence>
<dbReference type="GO" id="GO:0005829">
    <property type="term" value="C:cytosol"/>
    <property type="evidence" value="ECO:0007669"/>
    <property type="project" value="TreeGrafter"/>
</dbReference>
<dbReference type="AlphaFoldDB" id="A0A840R506"/>
<dbReference type="PANTHER" id="PTHR22893">
    <property type="entry name" value="NADH OXIDOREDUCTASE-RELATED"/>
    <property type="match status" value="1"/>
</dbReference>
<dbReference type="Proteomes" id="UP000536640">
    <property type="component" value="Unassembled WGS sequence"/>
</dbReference>
<organism evidence="2 3">
    <name type="scientific">Zhongshania antarctica</name>
    <dbReference type="NCBI Taxonomy" id="641702"/>
    <lineage>
        <taxon>Bacteria</taxon>
        <taxon>Pseudomonadati</taxon>
        <taxon>Pseudomonadota</taxon>
        <taxon>Gammaproteobacteria</taxon>
        <taxon>Cellvibrionales</taxon>
        <taxon>Spongiibacteraceae</taxon>
        <taxon>Zhongshania</taxon>
    </lineage>
</organism>
<evidence type="ECO:0000259" key="1">
    <source>
        <dbReference type="Pfam" id="PF00724"/>
    </source>
</evidence>
<dbReference type="RefSeq" id="WP_184463451.1">
    <property type="nucleotide sequence ID" value="NZ_JACHHW010000006.1"/>
</dbReference>
<name>A0A840R506_9GAMM</name>
<protein>
    <submittedName>
        <fullName evidence="2">2,4-dienoyl-CoA reductase-like NADH-dependent reductase (Old Yellow Enzyme family)</fullName>
    </submittedName>
</protein>
<feature type="domain" description="NADH:flavin oxidoreductase/NADH oxidase N-terminal" evidence="1">
    <location>
        <begin position="6"/>
        <end position="349"/>
    </location>
</feature>
<dbReference type="GO" id="GO:0016491">
    <property type="term" value="F:oxidoreductase activity"/>
    <property type="evidence" value="ECO:0007669"/>
    <property type="project" value="InterPro"/>
</dbReference>
<gene>
    <name evidence="2" type="ORF">HNQ57_002534</name>
</gene>
<dbReference type="Pfam" id="PF00724">
    <property type="entry name" value="Oxidored_FMN"/>
    <property type="match status" value="1"/>
</dbReference>
<dbReference type="Gene3D" id="3.20.20.70">
    <property type="entry name" value="Aldolase class I"/>
    <property type="match status" value="1"/>
</dbReference>
<dbReference type="InterPro" id="IPR001155">
    <property type="entry name" value="OxRdtase_FMN_N"/>
</dbReference>
<dbReference type="CDD" id="cd04747">
    <property type="entry name" value="OYE_like_5_FMN"/>
    <property type="match status" value="1"/>
</dbReference>
<accession>A0A840R506</accession>
<dbReference type="InterPro" id="IPR045247">
    <property type="entry name" value="Oye-like"/>
</dbReference>
<comment type="caution">
    <text evidence="2">The sequence shown here is derived from an EMBL/GenBank/DDBJ whole genome shotgun (WGS) entry which is preliminary data.</text>
</comment>
<dbReference type="PANTHER" id="PTHR22893:SF55">
    <property type="entry name" value="OXIDOREDUCTASE-RELATED"/>
    <property type="match status" value="1"/>
</dbReference>
<dbReference type="FunFam" id="3.20.20.70:FF:000262">
    <property type="entry name" value="NADH:flavin oxidoreductase"/>
    <property type="match status" value="1"/>
</dbReference>
<dbReference type="GO" id="GO:0010181">
    <property type="term" value="F:FMN binding"/>
    <property type="evidence" value="ECO:0007669"/>
    <property type="project" value="InterPro"/>
</dbReference>
<reference evidence="2 3" key="1">
    <citation type="submission" date="2020-08" db="EMBL/GenBank/DDBJ databases">
        <title>Genomic Encyclopedia of Type Strains, Phase IV (KMG-IV): sequencing the most valuable type-strain genomes for metagenomic binning, comparative biology and taxonomic classification.</title>
        <authorList>
            <person name="Goeker M."/>
        </authorList>
    </citation>
    <scope>NUCLEOTIDE SEQUENCE [LARGE SCALE GENOMIC DNA]</scope>
    <source>
        <strain evidence="2 3">DSM 25701</strain>
    </source>
</reference>